<organism evidence="2">
    <name type="scientific">Anopheles triannulatus</name>
    <dbReference type="NCBI Taxonomy" id="58253"/>
    <lineage>
        <taxon>Eukaryota</taxon>
        <taxon>Metazoa</taxon>
        <taxon>Ecdysozoa</taxon>
        <taxon>Arthropoda</taxon>
        <taxon>Hexapoda</taxon>
        <taxon>Insecta</taxon>
        <taxon>Pterygota</taxon>
        <taxon>Neoptera</taxon>
        <taxon>Endopterygota</taxon>
        <taxon>Diptera</taxon>
        <taxon>Nematocera</taxon>
        <taxon>Culicoidea</taxon>
        <taxon>Culicidae</taxon>
        <taxon>Anophelinae</taxon>
        <taxon>Anopheles</taxon>
    </lineage>
</organism>
<protein>
    <submittedName>
        <fullName evidence="2">Putative secreted protein</fullName>
    </submittedName>
</protein>
<feature type="chain" id="PRO_5014999093" evidence="1">
    <location>
        <begin position="19"/>
        <end position="120"/>
    </location>
</feature>
<evidence type="ECO:0000256" key="1">
    <source>
        <dbReference type="SAM" id="SignalP"/>
    </source>
</evidence>
<dbReference type="AlphaFoldDB" id="A0A2M4B1X3"/>
<accession>A0A2M4B1X3</accession>
<evidence type="ECO:0000313" key="2">
    <source>
        <dbReference type="EMBL" id="MBW47054.1"/>
    </source>
</evidence>
<reference evidence="2" key="1">
    <citation type="submission" date="2018-01" db="EMBL/GenBank/DDBJ databases">
        <title>An insight into the sialome of Amazonian anophelines.</title>
        <authorList>
            <person name="Ribeiro J.M."/>
            <person name="Scarpassa V."/>
            <person name="Calvo E."/>
        </authorList>
    </citation>
    <scope>NUCLEOTIDE SEQUENCE</scope>
    <source>
        <tissue evidence="2">Salivary glands</tissue>
    </source>
</reference>
<name>A0A2M4B1X3_9DIPT</name>
<keyword evidence="1" id="KW-0732">Signal</keyword>
<feature type="signal peptide" evidence="1">
    <location>
        <begin position="1"/>
        <end position="18"/>
    </location>
</feature>
<sequence>MMIVIIAAPLTLLHSVLAHLSQHMETHILHASMQRTCQSPPCYSCQTSGRRSGSSFGSSSLLTIARQPSTRGYPDWFPKDTNHTILINICCQCYVLFTSDELDCNCCCCCCWDCCSSCWL</sequence>
<dbReference type="EMBL" id="GGFK01013733">
    <property type="protein sequence ID" value="MBW47054.1"/>
    <property type="molecule type" value="Transcribed_RNA"/>
</dbReference>
<proteinExistence type="predicted"/>